<evidence type="ECO:0000256" key="1">
    <source>
        <dbReference type="ARBA" id="ARBA00004571"/>
    </source>
</evidence>
<keyword evidence="10" id="KW-1185">Reference proteome</keyword>
<protein>
    <submittedName>
        <fullName evidence="9">TonB-dependent receptor</fullName>
    </submittedName>
</protein>
<dbReference type="Proteomes" id="UP001596091">
    <property type="component" value="Unassembled WGS sequence"/>
</dbReference>
<comment type="subcellular location">
    <subcellularLocation>
        <location evidence="1">Cell outer membrane</location>
        <topology evidence="1">Multi-pass membrane protein</topology>
    </subcellularLocation>
</comment>
<reference evidence="10" key="1">
    <citation type="journal article" date="2019" name="Int. J. Syst. Evol. Microbiol.">
        <title>The Global Catalogue of Microorganisms (GCM) 10K type strain sequencing project: providing services to taxonomists for standard genome sequencing and annotation.</title>
        <authorList>
            <consortium name="The Broad Institute Genomics Platform"/>
            <consortium name="The Broad Institute Genome Sequencing Center for Infectious Disease"/>
            <person name="Wu L."/>
            <person name="Ma J."/>
        </authorList>
    </citation>
    <scope>NUCLEOTIDE SEQUENCE [LARGE SCALE GENOMIC DNA]</scope>
    <source>
        <strain evidence="10">JCM 4087</strain>
    </source>
</reference>
<sequence>MRLAKYRFLIVPLLFVFVCIGAKAQQNSEIIGTVTDQTGAVVPGASLQLTQTETGFVYKAVSNDTGGYTFAGLNVGTYNLKVNAKGFEAYTATGLTLNVSQTLSANVKLTVGAETVEVAVTADALQVQAETNEVSTLISGQQVTEIATENRNFTALAALGLGVSSNLPDNNPPSASASSASISVDGLRQSHNIWLLDGAEADDRGGAGGMSVMPSMDAIAQFQVLASNYPPDYGIASGATMSLALKSGTQKFHGEAWEFLRNDDLDANDYFNKYNRSGPSAYSRVPELRQNIFGFNAGGPVFIPHVYNTSKQKTFFFYNQEWRRLIQGSSPNTQPTIPDNDRPVAGQDLVYTPPAYAPNQVLYVPSVTQVPDPAFAAKLAAAGLSGYRGQPFPATATSNNQQVIPASLFDNNGLLFLSPKGTNPCTSSGAFPGLIPCTSTSADNAVTSLTTPTTVTEEIVRVDHKINDKWQILGHYLHDAQATGSPYADLQWNYESYNSISSVESNPSNSAAIKLSGEISPTLLLEASMNYDGNVINITNNNNALSSNSPGWTTANFFTNSGSNQYPGISGLNGNGIGVGEETGYGAWHNAAQDYDPRVDISYTRGRHAMKFGFGYNRYTKNQQLQADAAGDYGFNQGQTGNGTKTTGDPFMSMLMGLSTGFSQPQSMSTRHYVNQTTSAYVNDNWKVSPRLNLQLGLRYDALPHAWERNNELANFDPSTYINVPPTWTSTNAIDPSSPGVITPTGFTNQYYMNGMVIPGQNGVPHGLVTNDYNTLQPRVGFSYDLTGAGKTVLRGGFGTFYERIQGNDIYGVSNSNLPFEYTPSVNNVYYSNPYCSWSSLNDTSVAGNCLSNTNLPILPASLTTLATTYKAPGVAQYSLGVQHELKPSLIWVIQYVGNIAWHQNIDRPINTFPLTTSNLLREEYAGYNPGTGALSLSNNGLANALRTYQGYGGITQEENTTNGTYNGFQTSLRLQNKWGLSGELDYTYSHTIDLTDGDLATISNPWYLKYDKAGSGYDRRHILNANYVYALPVFNKSTGLLHSTLGGWQIAGTFVDETGEPVASGFGGVPDPIGLGGGYTNRANIVGKIQYHHKVNNWFSTPGTDGGADPQAAPLAGYLGGPNLGFGDGKRDSFIGPGRVNFTTSLYKNFAVTERAHFEFRAESYNTFNHTEFNAIGATTGGGNYGQATGDWAPRVLQLGGKFVF</sequence>
<keyword evidence="6" id="KW-0998">Cell outer membrane</keyword>
<dbReference type="SUPFAM" id="SSF56935">
    <property type="entry name" value="Porins"/>
    <property type="match status" value="1"/>
</dbReference>
<dbReference type="Pfam" id="PF13620">
    <property type="entry name" value="CarboxypepD_reg"/>
    <property type="match status" value="1"/>
</dbReference>
<dbReference type="InterPro" id="IPR057601">
    <property type="entry name" value="Oar-like_b-barrel"/>
</dbReference>
<organism evidence="9 10">
    <name type="scientific">Acidicapsa dinghuensis</name>
    <dbReference type="NCBI Taxonomy" id="2218256"/>
    <lineage>
        <taxon>Bacteria</taxon>
        <taxon>Pseudomonadati</taxon>
        <taxon>Acidobacteriota</taxon>
        <taxon>Terriglobia</taxon>
        <taxon>Terriglobales</taxon>
        <taxon>Acidobacteriaceae</taxon>
        <taxon>Acidicapsa</taxon>
    </lineage>
</organism>
<evidence type="ECO:0000313" key="9">
    <source>
        <dbReference type="EMBL" id="MFC5861380.1"/>
    </source>
</evidence>
<dbReference type="InterPro" id="IPR036942">
    <property type="entry name" value="Beta-barrel_TonB_sf"/>
</dbReference>
<keyword evidence="9" id="KW-0675">Receptor</keyword>
<keyword evidence="3" id="KW-1134">Transmembrane beta strand</keyword>
<dbReference type="PANTHER" id="PTHR30069:SF46">
    <property type="entry name" value="OAR PROTEIN"/>
    <property type="match status" value="1"/>
</dbReference>
<evidence type="ECO:0000313" key="10">
    <source>
        <dbReference type="Proteomes" id="UP001596091"/>
    </source>
</evidence>
<gene>
    <name evidence="9" type="ORF">ACFPT7_03660</name>
</gene>
<evidence type="ECO:0000256" key="7">
    <source>
        <dbReference type="SAM" id="SignalP"/>
    </source>
</evidence>
<feature type="signal peptide" evidence="7">
    <location>
        <begin position="1"/>
        <end position="24"/>
    </location>
</feature>
<evidence type="ECO:0000256" key="6">
    <source>
        <dbReference type="ARBA" id="ARBA00023237"/>
    </source>
</evidence>
<dbReference type="EMBL" id="JBHSPH010000001">
    <property type="protein sequence ID" value="MFC5861380.1"/>
    <property type="molecule type" value="Genomic_DNA"/>
</dbReference>
<proteinExistence type="predicted"/>
<evidence type="ECO:0000256" key="2">
    <source>
        <dbReference type="ARBA" id="ARBA00022448"/>
    </source>
</evidence>
<dbReference type="RefSeq" id="WP_263333806.1">
    <property type="nucleotide sequence ID" value="NZ_JAGSYH010000002.1"/>
</dbReference>
<keyword evidence="7" id="KW-0732">Signal</keyword>
<dbReference type="PANTHER" id="PTHR30069">
    <property type="entry name" value="TONB-DEPENDENT OUTER MEMBRANE RECEPTOR"/>
    <property type="match status" value="1"/>
</dbReference>
<evidence type="ECO:0000256" key="4">
    <source>
        <dbReference type="ARBA" id="ARBA00022692"/>
    </source>
</evidence>
<name>A0ABW1EBK2_9BACT</name>
<comment type="caution">
    <text evidence="9">The sequence shown here is derived from an EMBL/GenBank/DDBJ whole genome shotgun (WGS) entry which is preliminary data.</text>
</comment>
<keyword evidence="5" id="KW-0472">Membrane</keyword>
<keyword evidence="2" id="KW-0813">Transport</keyword>
<evidence type="ECO:0000259" key="8">
    <source>
        <dbReference type="Pfam" id="PF25183"/>
    </source>
</evidence>
<evidence type="ECO:0000256" key="5">
    <source>
        <dbReference type="ARBA" id="ARBA00023136"/>
    </source>
</evidence>
<feature type="domain" description="TonB-dependent transporter Oar-like beta-barrel" evidence="8">
    <location>
        <begin position="245"/>
        <end position="1199"/>
    </location>
</feature>
<accession>A0ABW1EBK2</accession>
<dbReference type="InterPro" id="IPR008969">
    <property type="entry name" value="CarboxyPept-like_regulatory"/>
</dbReference>
<keyword evidence="4" id="KW-0812">Transmembrane</keyword>
<evidence type="ECO:0000256" key="3">
    <source>
        <dbReference type="ARBA" id="ARBA00022452"/>
    </source>
</evidence>
<dbReference type="Pfam" id="PF25183">
    <property type="entry name" value="OMP_b-brl_4"/>
    <property type="match status" value="1"/>
</dbReference>
<dbReference type="InterPro" id="IPR039426">
    <property type="entry name" value="TonB-dep_rcpt-like"/>
</dbReference>
<dbReference type="Gene3D" id="2.40.170.20">
    <property type="entry name" value="TonB-dependent receptor, beta-barrel domain"/>
    <property type="match status" value="1"/>
</dbReference>
<dbReference type="SUPFAM" id="SSF49464">
    <property type="entry name" value="Carboxypeptidase regulatory domain-like"/>
    <property type="match status" value="1"/>
</dbReference>
<dbReference type="Gene3D" id="2.60.40.1120">
    <property type="entry name" value="Carboxypeptidase-like, regulatory domain"/>
    <property type="match status" value="1"/>
</dbReference>
<feature type="chain" id="PRO_5046124968" evidence="7">
    <location>
        <begin position="25"/>
        <end position="1206"/>
    </location>
</feature>